<gene>
    <name evidence="2" type="ORF">FB45DRAFT_1053438</name>
</gene>
<dbReference type="InterPro" id="IPR036291">
    <property type="entry name" value="NAD(P)-bd_dom_sf"/>
</dbReference>
<dbReference type="InterPro" id="IPR002347">
    <property type="entry name" value="SDR_fam"/>
</dbReference>
<dbReference type="Proteomes" id="UP001221142">
    <property type="component" value="Unassembled WGS sequence"/>
</dbReference>
<keyword evidence="1" id="KW-0560">Oxidoreductase</keyword>
<evidence type="ECO:0000313" key="2">
    <source>
        <dbReference type="EMBL" id="KAJ7644768.1"/>
    </source>
</evidence>
<evidence type="ECO:0000256" key="1">
    <source>
        <dbReference type="ARBA" id="ARBA00023002"/>
    </source>
</evidence>
<sequence>MPPNPALELATVSLIGQNKIAVVVGATAGIGAAIARLLAKLGCSRVYIVGRNAARGQAMVDILKKLAPLPSATHAEFIQGDVEAVKGMRATAEAIQLTVGSGALDYLVLCQHGMPSGQLEPLTTDGLCPDLAVQCISRFALAYLLTKNGALAPGATVLSIAGTGQSVDDLDVEDLSFAQRVGTAGKRSTEFFWLQSARDSTVLDAFHQELTIRYPQYRYVHMAPGLVSSEKFNYDTFPGYTKWLVWIGMKATGQTPDEFAPTPVYILAGPNATEALGSTNRYFTHKLAPVVLGKWASDKGNRQRCWNKLCEIIGETYEEA</sequence>
<keyword evidence="3" id="KW-1185">Reference proteome</keyword>
<accession>A0AAD7CC58</accession>
<dbReference type="SUPFAM" id="SSF51735">
    <property type="entry name" value="NAD(P)-binding Rossmann-fold domains"/>
    <property type="match status" value="1"/>
</dbReference>
<organism evidence="2 3">
    <name type="scientific">Roridomyces roridus</name>
    <dbReference type="NCBI Taxonomy" id="1738132"/>
    <lineage>
        <taxon>Eukaryota</taxon>
        <taxon>Fungi</taxon>
        <taxon>Dikarya</taxon>
        <taxon>Basidiomycota</taxon>
        <taxon>Agaricomycotina</taxon>
        <taxon>Agaricomycetes</taxon>
        <taxon>Agaricomycetidae</taxon>
        <taxon>Agaricales</taxon>
        <taxon>Marasmiineae</taxon>
        <taxon>Mycenaceae</taxon>
        <taxon>Roridomyces</taxon>
    </lineage>
</organism>
<name>A0AAD7CC58_9AGAR</name>
<proteinExistence type="predicted"/>
<dbReference type="Pfam" id="PF00106">
    <property type="entry name" value="adh_short"/>
    <property type="match status" value="1"/>
</dbReference>
<comment type="caution">
    <text evidence="2">The sequence shown here is derived from an EMBL/GenBank/DDBJ whole genome shotgun (WGS) entry which is preliminary data.</text>
</comment>
<dbReference type="EMBL" id="JARKIF010000003">
    <property type="protein sequence ID" value="KAJ7644768.1"/>
    <property type="molecule type" value="Genomic_DNA"/>
</dbReference>
<evidence type="ECO:0000313" key="3">
    <source>
        <dbReference type="Proteomes" id="UP001221142"/>
    </source>
</evidence>
<dbReference type="AlphaFoldDB" id="A0AAD7CC58"/>
<protein>
    <recommendedName>
        <fullName evidence="4">NAD(P)-binding protein</fullName>
    </recommendedName>
</protein>
<dbReference type="PANTHER" id="PTHR47534:SF3">
    <property type="entry name" value="ALCOHOL DEHYDROGENASE-LIKE C-TERMINAL DOMAIN-CONTAINING PROTEIN"/>
    <property type="match status" value="1"/>
</dbReference>
<dbReference type="PANTHER" id="PTHR47534">
    <property type="entry name" value="YALI0E05731P"/>
    <property type="match status" value="1"/>
</dbReference>
<dbReference type="InterPro" id="IPR052228">
    <property type="entry name" value="Sec_Metab_Biosynth_Oxidored"/>
</dbReference>
<evidence type="ECO:0008006" key="4">
    <source>
        <dbReference type="Google" id="ProtNLM"/>
    </source>
</evidence>
<dbReference type="Gene3D" id="3.40.50.720">
    <property type="entry name" value="NAD(P)-binding Rossmann-like Domain"/>
    <property type="match status" value="1"/>
</dbReference>
<reference evidence="2" key="1">
    <citation type="submission" date="2023-03" db="EMBL/GenBank/DDBJ databases">
        <title>Massive genome expansion in bonnet fungi (Mycena s.s.) driven by repeated elements and novel gene families across ecological guilds.</title>
        <authorList>
            <consortium name="Lawrence Berkeley National Laboratory"/>
            <person name="Harder C.B."/>
            <person name="Miyauchi S."/>
            <person name="Viragh M."/>
            <person name="Kuo A."/>
            <person name="Thoen E."/>
            <person name="Andreopoulos B."/>
            <person name="Lu D."/>
            <person name="Skrede I."/>
            <person name="Drula E."/>
            <person name="Henrissat B."/>
            <person name="Morin E."/>
            <person name="Kohler A."/>
            <person name="Barry K."/>
            <person name="LaButti K."/>
            <person name="Morin E."/>
            <person name="Salamov A."/>
            <person name="Lipzen A."/>
            <person name="Mereny Z."/>
            <person name="Hegedus B."/>
            <person name="Baldrian P."/>
            <person name="Stursova M."/>
            <person name="Weitz H."/>
            <person name="Taylor A."/>
            <person name="Grigoriev I.V."/>
            <person name="Nagy L.G."/>
            <person name="Martin F."/>
            <person name="Kauserud H."/>
        </authorList>
    </citation>
    <scope>NUCLEOTIDE SEQUENCE</scope>
    <source>
        <strain evidence="2">9284</strain>
    </source>
</reference>
<dbReference type="GO" id="GO:0016491">
    <property type="term" value="F:oxidoreductase activity"/>
    <property type="evidence" value="ECO:0007669"/>
    <property type="project" value="UniProtKB-KW"/>
</dbReference>